<proteinExistence type="predicted"/>
<protein>
    <submittedName>
        <fullName evidence="4">Tetratricopeptide repeat protein</fullName>
    </submittedName>
</protein>
<dbReference type="Gene3D" id="1.25.40.10">
    <property type="entry name" value="Tetratricopeptide repeat domain"/>
    <property type="match status" value="4"/>
</dbReference>
<feature type="repeat" description="TPR" evidence="3">
    <location>
        <begin position="498"/>
        <end position="531"/>
    </location>
</feature>
<dbReference type="RefSeq" id="WP_190650948.1">
    <property type="nucleotide sequence ID" value="NZ_JACJTM010000001.1"/>
</dbReference>
<dbReference type="EMBL" id="JACJTM010000001">
    <property type="protein sequence ID" value="MBD2683687.1"/>
    <property type="molecule type" value="Genomic_DNA"/>
</dbReference>
<dbReference type="PROSITE" id="PS50005">
    <property type="entry name" value="TPR"/>
    <property type="match status" value="10"/>
</dbReference>
<sequence>MPLKLTNWDQDLPIEKDEEYQAFIRTLQFTDGFSILFVRCSPAEGEQLISQVKVDIHNQNIEVIKLDKDVTNLYAIVDKLPNKNNINILFITGLESSFYKYEEAKTLVGWNSRQTHHYSWESVPPFLININQQRERFRDSFNICFIFLLPQFAIKYFIHRAPDFFDWRSGLFDFPLDSKTLEQEATRIIQEGTYEKYANLTNEETNQKILEIIDIIEHEINNEQKAELFFELGYLQRVRKNYEEAISSYDKAVEFKPDKHEAWYNRGNSLDNLGRYEEAISSYDKAVEFKPDKHEAWYNRGNSLDNLGRYEEAISSYDKAVEFKPDKHEAWYNRGNSLDNLGRYEEAISSYDKAVEFKPDKHEAWYNRGNSLDNLGRYEEAISSYDKAVEFKPDYHQAWYNRGYSLGNLGRYEEAISSYDKAVEFKPDYHQAWYNRGYSLGNLGRYEEAISSYDKAVEFKPDYHQAWNNRGYSLDNLGRYEEAISSYDKAVEFKPDYHQAWNNRGYSLDNLGRYEEAISSYDKAVEFKPDLHEAWYNKACSYSLQNNIEQAIENLKTAINLHPEVRELAKTDSDFDAIREDERFQELIK</sequence>
<evidence type="ECO:0000256" key="2">
    <source>
        <dbReference type="ARBA" id="ARBA00022803"/>
    </source>
</evidence>
<dbReference type="PANTHER" id="PTHR44943:SF8">
    <property type="entry name" value="TPR REPEAT-CONTAINING PROTEIN MJ0263"/>
    <property type="match status" value="1"/>
</dbReference>
<feature type="repeat" description="TPR" evidence="3">
    <location>
        <begin position="464"/>
        <end position="497"/>
    </location>
</feature>
<feature type="repeat" description="TPR" evidence="3">
    <location>
        <begin position="396"/>
        <end position="429"/>
    </location>
</feature>
<feature type="repeat" description="TPR" evidence="3">
    <location>
        <begin position="260"/>
        <end position="293"/>
    </location>
</feature>
<dbReference type="PROSITE" id="PS50293">
    <property type="entry name" value="TPR_REGION"/>
    <property type="match status" value="9"/>
</dbReference>
<evidence type="ECO:0000256" key="1">
    <source>
        <dbReference type="ARBA" id="ARBA00022737"/>
    </source>
</evidence>
<dbReference type="NCBIfam" id="NF047558">
    <property type="entry name" value="TPR_END_plus"/>
    <property type="match status" value="1"/>
</dbReference>
<evidence type="ECO:0000256" key="3">
    <source>
        <dbReference type="PROSITE-ProRule" id="PRU00339"/>
    </source>
</evidence>
<dbReference type="PANTHER" id="PTHR44943">
    <property type="entry name" value="CELLULOSE SYNTHASE OPERON PROTEIN C"/>
    <property type="match status" value="1"/>
</dbReference>
<feature type="repeat" description="TPR" evidence="3">
    <location>
        <begin position="362"/>
        <end position="395"/>
    </location>
</feature>
<feature type="repeat" description="TPR" evidence="3">
    <location>
        <begin position="430"/>
        <end position="463"/>
    </location>
</feature>
<dbReference type="SUPFAM" id="SSF48452">
    <property type="entry name" value="TPR-like"/>
    <property type="match status" value="1"/>
</dbReference>
<feature type="repeat" description="TPR" evidence="3">
    <location>
        <begin position="294"/>
        <end position="327"/>
    </location>
</feature>
<feature type="repeat" description="TPR" evidence="3">
    <location>
        <begin position="226"/>
        <end position="259"/>
    </location>
</feature>
<dbReference type="Proteomes" id="UP000660270">
    <property type="component" value="Unassembled WGS sequence"/>
</dbReference>
<gene>
    <name evidence="4" type="ORF">H6G43_00160</name>
</gene>
<dbReference type="Pfam" id="PF00515">
    <property type="entry name" value="TPR_1"/>
    <property type="match status" value="2"/>
</dbReference>
<keyword evidence="2 3" id="KW-0802">TPR repeat</keyword>
<organism evidence="4 5">
    <name type="scientific">Aphanizomenon flos-aquae FACHB-1249</name>
    <dbReference type="NCBI Taxonomy" id="2692889"/>
    <lineage>
        <taxon>Bacteria</taxon>
        <taxon>Bacillati</taxon>
        <taxon>Cyanobacteriota</taxon>
        <taxon>Cyanophyceae</taxon>
        <taxon>Nostocales</taxon>
        <taxon>Aphanizomenonaceae</taxon>
        <taxon>Aphanizomenon</taxon>
    </lineage>
</organism>
<keyword evidence="5" id="KW-1185">Reference proteome</keyword>
<feature type="repeat" description="TPR" evidence="3">
    <location>
        <begin position="532"/>
        <end position="565"/>
    </location>
</feature>
<dbReference type="Pfam" id="PF13432">
    <property type="entry name" value="TPR_16"/>
    <property type="match status" value="3"/>
</dbReference>
<name>A0ABR8IK15_APHFL</name>
<dbReference type="SMART" id="SM00028">
    <property type="entry name" value="TPR"/>
    <property type="match status" value="10"/>
</dbReference>
<evidence type="ECO:0000313" key="5">
    <source>
        <dbReference type="Proteomes" id="UP000660270"/>
    </source>
</evidence>
<dbReference type="InterPro" id="IPR051685">
    <property type="entry name" value="Ycf3/AcsC/BcsC/TPR_MFPF"/>
</dbReference>
<comment type="caution">
    <text evidence="4">The sequence shown here is derived from an EMBL/GenBank/DDBJ whole genome shotgun (WGS) entry which is preliminary data.</text>
</comment>
<keyword evidence="1" id="KW-0677">Repeat</keyword>
<dbReference type="Pfam" id="PF13181">
    <property type="entry name" value="TPR_8"/>
    <property type="match status" value="2"/>
</dbReference>
<evidence type="ECO:0000313" key="4">
    <source>
        <dbReference type="EMBL" id="MBD2683687.1"/>
    </source>
</evidence>
<feature type="repeat" description="TPR" evidence="3">
    <location>
        <begin position="328"/>
        <end position="361"/>
    </location>
</feature>
<accession>A0ABR8IK15</accession>
<dbReference type="InterPro" id="IPR019734">
    <property type="entry name" value="TPR_rpt"/>
</dbReference>
<dbReference type="InterPro" id="IPR011990">
    <property type="entry name" value="TPR-like_helical_dom_sf"/>
</dbReference>
<reference evidence="4 5" key="1">
    <citation type="journal article" date="2020" name="ISME J.">
        <title>Comparative genomics reveals insights into cyanobacterial evolution and habitat adaptation.</title>
        <authorList>
            <person name="Chen M.Y."/>
            <person name="Teng W.K."/>
            <person name="Zhao L."/>
            <person name="Hu C.X."/>
            <person name="Zhou Y.K."/>
            <person name="Han B.P."/>
            <person name="Song L.R."/>
            <person name="Shu W.S."/>
        </authorList>
    </citation>
    <scope>NUCLEOTIDE SEQUENCE [LARGE SCALE GENOMIC DNA]</scope>
    <source>
        <strain evidence="4 5">FACHB-1249</strain>
    </source>
</reference>